<dbReference type="InterPro" id="IPR039683">
    <property type="entry name" value="Lsm12-like"/>
</dbReference>
<dbReference type="PROSITE" id="PS52001">
    <property type="entry name" value="AD"/>
    <property type="match status" value="1"/>
</dbReference>
<dbReference type="CDD" id="cd01735">
    <property type="entry name" value="LSm12_N"/>
    <property type="match status" value="1"/>
</dbReference>
<dbReference type="SMART" id="SM00995">
    <property type="entry name" value="AD"/>
    <property type="match status" value="1"/>
</dbReference>
<dbReference type="Pfam" id="PF09793">
    <property type="entry name" value="AD"/>
    <property type="match status" value="1"/>
</dbReference>
<dbReference type="EMBL" id="CAWYQH010000001">
    <property type="protein sequence ID" value="CAK8672020.1"/>
    <property type="molecule type" value="Genomic_DNA"/>
</dbReference>
<dbReference type="Proteomes" id="UP001642483">
    <property type="component" value="Unassembled WGS sequence"/>
</dbReference>
<feature type="domain" description="AD" evidence="1">
    <location>
        <begin position="89"/>
        <end position="191"/>
    </location>
</feature>
<dbReference type="PANTHER" id="PTHR13542">
    <property type="entry name" value="LSM12 HOMOLOG"/>
    <property type="match status" value="1"/>
</dbReference>
<name>A0ABP0EX49_CLALP</name>
<evidence type="ECO:0000259" key="1">
    <source>
        <dbReference type="PROSITE" id="PS52001"/>
    </source>
</evidence>
<comment type="caution">
    <text evidence="2">The sequence shown here is derived from an EMBL/GenBank/DDBJ whole genome shotgun (WGS) entry which is preliminary data.</text>
</comment>
<evidence type="ECO:0000313" key="2">
    <source>
        <dbReference type="EMBL" id="CAK8672020.1"/>
    </source>
</evidence>
<dbReference type="InterPro" id="IPR047574">
    <property type="entry name" value="AD"/>
</dbReference>
<dbReference type="InterPro" id="IPR019181">
    <property type="entry name" value="LSM12_ABD"/>
</dbReference>
<gene>
    <name evidence="2" type="ORF">CVLEPA_LOCUS1028</name>
</gene>
<sequence length="199" mass="22308">MQEKNMAGSGPSNNDYFYPGSTVKCTTCYGDDIQGEVTAFDHDTKILILKQPSSCGKAELNNVTMLNLDLIQSVSVIKECTDTPLPTLASLNSLKLLDRYKEEIELKMALAKARSVGVSDDGIKLYNFLRKTMPDCRWTEQTILVMDEVVVKPPYQPDNCAVKDLKQSQSSPSQCLNHVKNIVERFHKEERLKSHPHGT</sequence>
<reference evidence="2 3" key="1">
    <citation type="submission" date="2024-02" db="EMBL/GenBank/DDBJ databases">
        <authorList>
            <person name="Daric V."/>
            <person name="Darras S."/>
        </authorList>
    </citation>
    <scope>NUCLEOTIDE SEQUENCE [LARGE SCALE GENOMIC DNA]</scope>
</reference>
<organism evidence="2 3">
    <name type="scientific">Clavelina lepadiformis</name>
    <name type="common">Light-bulb sea squirt</name>
    <name type="synonym">Ascidia lepadiformis</name>
    <dbReference type="NCBI Taxonomy" id="159417"/>
    <lineage>
        <taxon>Eukaryota</taxon>
        <taxon>Metazoa</taxon>
        <taxon>Chordata</taxon>
        <taxon>Tunicata</taxon>
        <taxon>Ascidiacea</taxon>
        <taxon>Aplousobranchia</taxon>
        <taxon>Clavelinidae</taxon>
        <taxon>Clavelina</taxon>
    </lineage>
</organism>
<keyword evidence="3" id="KW-1185">Reference proteome</keyword>
<protein>
    <recommendedName>
        <fullName evidence="1">AD domain-containing protein</fullName>
    </recommendedName>
</protein>
<proteinExistence type="predicted"/>
<dbReference type="InterPro" id="IPR048478">
    <property type="entry name" value="LSM12_LSM"/>
</dbReference>
<accession>A0ABP0EX49</accession>
<evidence type="ECO:0000313" key="3">
    <source>
        <dbReference type="Proteomes" id="UP001642483"/>
    </source>
</evidence>
<dbReference type="Pfam" id="PF21166">
    <property type="entry name" value="LSM12_LSM"/>
    <property type="match status" value="1"/>
</dbReference>